<organism evidence="1 2">
    <name type="scientific">Corynebacterium glaucum</name>
    <dbReference type="NCBI Taxonomy" id="187491"/>
    <lineage>
        <taxon>Bacteria</taxon>
        <taxon>Bacillati</taxon>
        <taxon>Actinomycetota</taxon>
        <taxon>Actinomycetes</taxon>
        <taxon>Mycobacteriales</taxon>
        <taxon>Corynebacteriaceae</taxon>
        <taxon>Corynebacterium</taxon>
    </lineage>
</organism>
<name>A0A1Q2HZC8_9CORY</name>
<evidence type="ECO:0000313" key="1">
    <source>
        <dbReference type="EMBL" id="AQQ16197.1"/>
    </source>
</evidence>
<evidence type="ECO:0000313" key="2">
    <source>
        <dbReference type="Proteomes" id="UP000217209"/>
    </source>
</evidence>
<reference evidence="1 2" key="1">
    <citation type="submission" date="2016-12" db="EMBL/GenBank/DDBJ databases">
        <authorList>
            <person name="Song W.-J."/>
            <person name="Kurnit D.M."/>
        </authorList>
    </citation>
    <scope>NUCLEOTIDE SEQUENCE [LARGE SCALE GENOMIC DNA]</scope>
    <source>
        <strain evidence="1 2">DSM 30827</strain>
    </source>
</reference>
<dbReference type="Proteomes" id="UP000217209">
    <property type="component" value="Chromosome"/>
</dbReference>
<keyword evidence="2" id="KW-1185">Reference proteome</keyword>
<gene>
    <name evidence="1" type="ORF">CGLAU_11330</name>
</gene>
<dbReference type="SUPFAM" id="SSF55347">
    <property type="entry name" value="Glyceraldehyde-3-phosphate dehydrogenase-like, C-terminal domain"/>
    <property type="match status" value="1"/>
</dbReference>
<accession>A0A1Q2HZC8</accession>
<sequence>MLCRPMWIRTCACPPPTLPGVDPARETETLVQLEIASSLPGWERTRILLRTGKGFRRDRKEVMGISLFDGPLSPYGAVIQALARRDHTAFVPEGAPQLGWRIMDALADEMANAPLDEY</sequence>
<dbReference type="AlphaFoldDB" id="A0A1Q2HZC8"/>
<dbReference type="KEGG" id="cgv:CGLAU_11330"/>
<protein>
    <submittedName>
        <fullName evidence="1">Glucose-6-phosphate 1-dehydrogenase</fullName>
    </submittedName>
</protein>
<dbReference type="EMBL" id="CP019688">
    <property type="protein sequence ID" value="AQQ16197.1"/>
    <property type="molecule type" value="Genomic_DNA"/>
</dbReference>
<proteinExistence type="predicted"/>